<dbReference type="InterPro" id="IPR010310">
    <property type="entry name" value="T7SS_ESAT-6-like"/>
</dbReference>
<dbReference type="AlphaFoldDB" id="E6LLH9"/>
<dbReference type="EMBL" id="AEPW01000028">
    <property type="protein sequence ID" value="EFU77305.1"/>
    <property type="molecule type" value="Genomic_DNA"/>
</dbReference>
<organism evidence="2 3">
    <name type="scientific">Lachnoanaerobaculum saburreum DSM 3986</name>
    <dbReference type="NCBI Taxonomy" id="887325"/>
    <lineage>
        <taxon>Bacteria</taxon>
        <taxon>Bacillati</taxon>
        <taxon>Bacillota</taxon>
        <taxon>Clostridia</taxon>
        <taxon>Lachnospirales</taxon>
        <taxon>Lachnospiraceae</taxon>
        <taxon>Lachnoanaerobaculum</taxon>
    </lineage>
</organism>
<comment type="similarity">
    <text evidence="1">Belongs to the WXG100 family.</text>
</comment>
<dbReference type="InterPro" id="IPR036689">
    <property type="entry name" value="ESAT-6-like_sf"/>
</dbReference>
<reference evidence="2 3" key="1">
    <citation type="submission" date="2010-12" db="EMBL/GenBank/DDBJ databases">
        <authorList>
            <person name="Muzny D."/>
            <person name="Qin X."/>
            <person name="Deng J."/>
            <person name="Jiang H."/>
            <person name="Liu Y."/>
            <person name="Qu J."/>
            <person name="Song X.-Z."/>
            <person name="Zhang L."/>
            <person name="Thornton R."/>
            <person name="Coyle M."/>
            <person name="Francisco L."/>
            <person name="Jackson L."/>
            <person name="Javaid M."/>
            <person name="Korchina V."/>
            <person name="Kovar C."/>
            <person name="Mata R."/>
            <person name="Mathew T."/>
            <person name="Ngo R."/>
            <person name="Nguyen L."/>
            <person name="Nguyen N."/>
            <person name="Okwuonu G."/>
            <person name="Ongeri F."/>
            <person name="Pham C."/>
            <person name="Simmons D."/>
            <person name="Wilczek-Boney K."/>
            <person name="Hale W."/>
            <person name="Jakkamsetti A."/>
            <person name="Pham P."/>
            <person name="Ruth R."/>
            <person name="San Lucas F."/>
            <person name="Warren J."/>
            <person name="Zhang J."/>
            <person name="Zhao Z."/>
            <person name="Zhou C."/>
            <person name="Zhu D."/>
            <person name="Lee S."/>
            <person name="Bess C."/>
            <person name="Blankenburg K."/>
            <person name="Forbes L."/>
            <person name="Fu Q."/>
            <person name="Gubbala S."/>
            <person name="Hirani K."/>
            <person name="Jayaseelan J.C."/>
            <person name="Lara F."/>
            <person name="Munidasa M."/>
            <person name="Palculict T."/>
            <person name="Patil S."/>
            <person name="Pu L.-L."/>
            <person name="Saada N."/>
            <person name="Tang L."/>
            <person name="Weissenberger G."/>
            <person name="Zhu Y."/>
            <person name="Hemphill L."/>
            <person name="Shang Y."/>
            <person name="Youmans B."/>
            <person name="Ayvaz T."/>
            <person name="Ross M."/>
            <person name="Santibanez J."/>
            <person name="Aqrawi P."/>
            <person name="Gross S."/>
            <person name="Joshi V."/>
            <person name="Fowler G."/>
            <person name="Nazareth L."/>
            <person name="Reid J."/>
            <person name="Worley K."/>
            <person name="Petrosino J."/>
            <person name="Highlander S."/>
            <person name="Gibbs R."/>
        </authorList>
    </citation>
    <scope>NUCLEOTIDE SEQUENCE [LARGE SCALE GENOMIC DNA]</scope>
    <source>
        <strain evidence="2 3">DSM 3986</strain>
    </source>
</reference>
<accession>E6LLH9</accession>
<protein>
    <recommendedName>
        <fullName evidence="1">ESAT-6-like protein</fullName>
    </recommendedName>
</protein>
<dbReference type="Proteomes" id="UP000003434">
    <property type="component" value="Unassembled WGS sequence"/>
</dbReference>
<proteinExistence type="inferred from homology"/>
<name>E6LLH9_9FIRM</name>
<gene>
    <name evidence="2" type="ORF">HMPREF0381_0814</name>
</gene>
<evidence type="ECO:0000313" key="2">
    <source>
        <dbReference type="EMBL" id="EFU77305.1"/>
    </source>
</evidence>
<dbReference type="RefSeq" id="WP_008750583.1">
    <property type="nucleotide sequence ID" value="NZ_GL622296.1"/>
</dbReference>
<dbReference type="HOGENOM" id="CLU_158563_2_0_9"/>
<dbReference type="SUPFAM" id="SSF140453">
    <property type="entry name" value="EsxAB dimer-like"/>
    <property type="match status" value="1"/>
</dbReference>
<evidence type="ECO:0000313" key="3">
    <source>
        <dbReference type="Proteomes" id="UP000003434"/>
    </source>
</evidence>
<sequence>MSGQIRITPEQMHARAGEFRNAESEYSRVISTMRNLINTLQGEWEGAASESFVAQFESLQPSFNQMDQLILDIAKQCDDVADATQALDEEIASKFK</sequence>
<dbReference type="NCBIfam" id="TIGR03930">
    <property type="entry name" value="WXG100_ESAT6"/>
    <property type="match status" value="1"/>
</dbReference>
<evidence type="ECO:0000256" key="1">
    <source>
        <dbReference type="RuleBase" id="RU362001"/>
    </source>
</evidence>
<dbReference type="Gene3D" id="1.10.287.1060">
    <property type="entry name" value="ESAT-6-like"/>
    <property type="match status" value="1"/>
</dbReference>
<comment type="caution">
    <text evidence="2">The sequence shown here is derived from an EMBL/GenBank/DDBJ whole genome shotgun (WGS) entry which is preliminary data.</text>
</comment>
<dbReference type="eggNOG" id="COG4842">
    <property type="taxonomic scope" value="Bacteria"/>
</dbReference>
<dbReference type="Pfam" id="PF06013">
    <property type="entry name" value="WXG100"/>
    <property type="match status" value="1"/>
</dbReference>